<dbReference type="OrthoDB" id="9789235at2"/>
<dbReference type="GO" id="GO:0003963">
    <property type="term" value="F:RNA-3'-phosphate cyclase activity"/>
    <property type="evidence" value="ECO:0007669"/>
    <property type="project" value="UniProtKB-UniRule"/>
</dbReference>
<evidence type="ECO:0000256" key="5">
    <source>
        <dbReference type="NCBIfam" id="TIGR03399"/>
    </source>
</evidence>
<dbReference type="InterPro" id="IPR036553">
    <property type="entry name" value="RPTC_insert"/>
</dbReference>
<dbReference type="KEGG" id="sat:SYN_00093"/>
<evidence type="ECO:0000256" key="3">
    <source>
        <dbReference type="ARBA" id="ARBA00022741"/>
    </source>
</evidence>
<feature type="domain" description="RNA 3'-terminal phosphate cyclase insert" evidence="7">
    <location>
        <begin position="184"/>
        <end position="288"/>
    </location>
</feature>
<dbReference type="InParanoid" id="Q2LWJ0"/>
<evidence type="ECO:0000256" key="4">
    <source>
        <dbReference type="ARBA" id="ARBA00024481"/>
    </source>
</evidence>
<dbReference type="InterPro" id="IPR013792">
    <property type="entry name" value="RNA3'P_cycl/enolpyr_Trfase_a/b"/>
</dbReference>
<keyword evidence="9" id="KW-1185">Reference proteome</keyword>
<dbReference type="STRING" id="56780.SYN_00093"/>
<dbReference type="Pfam" id="PF01137">
    <property type="entry name" value="RTC"/>
    <property type="match status" value="1"/>
</dbReference>
<dbReference type="Pfam" id="PF05189">
    <property type="entry name" value="RTC_insert"/>
    <property type="match status" value="1"/>
</dbReference>
<gene>
    <name evidence="8" type="ORF">SYN_00093</name>
</gene>
<dbReference type="Gene3D" id="3.30.360.20">
    <property type="entry name" value="RNA 3'-terminal phosphate cyclase, insert domain"/>
    <property type="match status" value="1"/>
</dbReference>
<comment type="similarity">
    <text evidence="1">Belongs to the RNA 3'-terminal cyclase family. Type 1 subfamily.</text>
</comment>
<evidence type="ECO:0000256" key="2">
    <source>
        <dbReference type="ARBA" id="ARBA00022598"/>
    </source>
</evidence>
<dbReference type="AlphaFoldDB" id="Q2LWJ0"/>
<protein>
    <recommendedName>
        <fullName evidence="5">RNA 3'-terminal phosphate cyclase</fullName>
        <ecNumber evidence="5">6.5.1.4</ecNumber>
    </recommendedName>
</protein>
<name>Q2LWJ0_SYNAS</name>
<dbReference type="Gene3D" id="3.65.10.20">
    <property type="entry name" value="RNA 3'-terminal phosphate cyclase domain"/>
    <property type="match status" value="1"/>
</dbReference>
<dbReference type="InterPro" id="IPR017770">
    <property type="entry name" value="RNA3'_term_phos_cyc_type_1"/>
</dbReference>
<dbReference type="FunCoup" id="Q2LWJ0">
    <property type="interactions" value="285"/>
</dbReference>
<dbReference type="InterPro" id="IPR023797">
    <property type="entry name" value="RNA3'_phos_cyclase_dom"/>
</dbReference>
<feature type="domain" description="RNA 3'-terminal phosphate cyclase" evidence="6">
    <location>
        <begin position="9"/>
        <end position="340"/>
    </location>
</feature>
<sequence length="355" mass="38765">MIEIDGSQKSGSGTIVRDAVSLSALAGRDLHLTNIRAKRRPKPGLRAQHLRGIEAIAELCRGRLEGAAISSGEIRFFPGQTIRGGRYDWDIGTAGSTTMLVLCVLPLALFADGPSLFRITGGLFQDFAPSVYSLQTVLLPLLRRMGAQIDLRIMRPGYVPQGQGQITVDVTPLKRPLKPLILTAQGNLLEIRGIALSSLLKERQVSERMAEECRKTLQAEGHDARIDLLYDTAGNPVYEKSAVQAGAALALWAKTDTECLLGADRAGAPRRSSETIGRQVARMMTETLQTGATLDVHAADQIIPFAALAEGESSFVIPRMTDHIDSRLWLVETFLGAETELRDRTLRIRGIGYRR</sequence>
<dbReference type="SUPFAM" id="SSF55205">
    <property type="entry name" value="EPT/RTPC-like"/>
    <property type="match status" value="1"/>
</dbReference>
<keyword evidence="2 8" id="KW-0436">Ligase</keyword>
<accession>Q2LWJ0</accession>
<dbReference type="GO" id="GO:0000166">
    <property type="term" value="F:nucleotide binding"/>
    <property type="evidence" value="ECO:0007669"/>
    <property type="project" value="UniProtKB-KW"/>
</dbReference>
<dbReference type="GO" id="GO:0006396">
    <property type="term" value="P:RNA processing"/>
    <property type="evidence" value="ECO:0007669"/>
    <property type="project" value="UniProtKB-UniRule"/>
</dbReference>
<dbReference type="PIRSF" id="PIRSF005378">
    <property type="entry name" value="RNA3'_term_phos_cycl_euk"/>
    <property type="match status" value="1"/>
</dbReference>
<dbReference type="RefSeq" id="WP_011418471.1">
    <property type="nucleotide sequence ID" value="NC_007759.1"/>
</dbReference>
<evidence type="ECO:0000313" key="8">
    <source>
        <dbReference type="EMBL" id="ABC78452.1"/>
    </source>
</evidence>
<comment type="catalytic activity">
    <reaction evidence="4">
        <text>a 3'-end 3'-phospho-ribonucleotide-RNA + ATP = a 3'-end 2',3'-cyclophospho-ribonucleotide-RNA + AMP + diphosphate</text>
        <dbReference type="Rhea" id="RHEA:23976"/>
        <dbReference type="Rhea" id="RHEA-COMP:10463"/>
        <dbReference type="Rhea" id="RHEA-COMP:10464"/>
        <dbReference type="ChEBI" id="CHEBI:30616"/>
        <dbReference type="ChEBI" id="CHEBI:33019"/>
        <dbReference type="ChEBI" id="CHEBI:83062"/>
        <dbReference type="ChEBI" id="CHEBI:83064"/>
        <dbReference type="ChEBI" id="CHEBI:456215"/>
        <dbReference type="EC" id="6.5.1.4"/>
    </reaction>
</comment>
<evidence type="ECO:0000259" key="7">
    <source>
        <dbReference type="Pfam" id="PF05189"/>
    </source>
</evidence>
<dbReference type="InterPro" id="IPR000228">
    <property type="entry name" value="RNA3'_term_phos_cyc"/>
</dbReference>
<evidence type="ECO:0000259" key="6">
    <source>
        <dbReference type="Pfam" id="PF01137"/>
    </source>
</evidence>
<reference evidence="8 9" key="1">
    <citation type="journal article" date="2007" name="Proc. Natl. Acad. Sci. U.S.A.">
        <title>The genome of Syntrophus aciditrophicus: life at the thermodynamic limit of microbial growth.</title>
        <authorList>
            <person name="McInerney M.J."/>
            <person name="Rohlin L."/>
            <person name="Mouttaki H."/>
            <person name="Kim U."/>
            <person name="Krupp R.S."/>
            <person name="Rios-Hernandez L."/>
            <person name="Sieber J."/>
            <person name="Struchtemeyer C.G."/>
            <person name="Bhattacharyya A."/>
            <person name="Campbell J.W."/>
            <person name="Gunsalus R.P."/>
        </authorList>
    </citation>
    <scope>NUCLEOTIDE SEQUENCE [LARGE SCALE GENOMIC DNA]</scope>
    <source>
        <strain evidence="8 9">SB</strain>
    </source>
</reference>
<dbReference type="InterPro" id="IPR037136">
    <property type="entry name" value="RNA3'_phos_cyclase_dom_sf"/>
</dbReference>
<dbReference type="InterPro" id="IPR013791">
    <property type="entry name" value="RNA3'-term_phos_cycl_insert"/>
</dbReference>
<dbReference type="EC" id="6.5.1.4" evidence="5"/>
<dbReference type="EMBL" id="CP000252">
    <property type="protein sequence ID" value="ABC78452.1"/>
    <property type="molecule type" value="Genomic_DNA"/>
</dbReference>
<dbReference type="NCBIfam" id="TIGR03399">
    <property type="entry name" value="RNA_3prim_cycl"/>
    <property type="match status" value="1"/>
</dbReference>
<dbReference type="SUPFAM" id="SSF52913">
    <property type="entry name" value="RNA 3'-terminal phosphate cyclase, RPTC, insert domain"/>
    <property type="match status" value="1"/>
</dbReference>
<organism evidence="8 9">
    <name type="scientific">Syntrophus aciditrophicus (strain SB)</name>
    <dbReference type="NCBI Taxonomy" id="56780"/>
    <lineage>
        <taxon>Bacteria</taxon>
        <taxon>Pseudomonadati</taxon>
        <taxon>Thermodesulfobacteriota</taxon>
        <taxon>Syntrophia</taxon>
        <taxon>Syntrophales</taxon>
        <taxon>Syntrophaceae</taxon>
        <taxon>Syntrophus</taxon>
    </lineage>
</organism>
<proteinExistence type="inferred from homology"/>
<dbReference type="PANTHER" id="PTHR11096:SF0">
    <property type="entry name" value="RNA 3'-TERMINAL PHOSPHATE CYCLASE"/>
    <property type="match status" value="1"/>
</dbReference>
<evidence type="ECO:0000313" key="9">
    <source>
        <dbReference type="Proteomes" id="UP000001933"/>
    </source>
</evidence>
<dbReference type="eggNOG" id="COG0430">
    <property type="taxonomic scope" value="Bacteria"/>
</dbReference>
<evidence type="ECO:0000256" key="1">
    <source>
        <dbReference type="ARBA" id="ARBA00009206"/>
    </source>
</evidence>
<dbReference type="PANTHER" id="PTHR11096">
    <property type="entry name" value="RNA 3' TERMINAL PHOSPHATE CYCLASE"/>
    <property type="match status" value="1"/>
</dbReference>
<dbReference type="Proteomes" id="UP000001933">
    <property type="component" value="Chromosome"/>
</dbReference>
<dbReference type="HOGENOM" id="CLU_027882_0_0_7"/>
<keyword evidence="3" id="KW-0547">Nucleotide-binding</keyword>